<dbReference type="Gene3D" id="1.10.3090.10">
    <property type="entry name" value="cca-adding enzyme, domain 2"/>
    <property type="match status" value="1"/>
</dbReference>
<comment type="caution">
    <text evidence="6">The sequence shown here is derived from an EMBL/GenBank/DDBJ whole genome shotgun (WGS) entry which is preliminary data.</text>
</comment>
<dbReference type="GO" id="GO:0052929">
    <property type="term" value="F:ATP:3'-cytidine-cytidine-tRNA adenylyltransferase activity"/>
    <property type="evidence" value="ECO:0007669"/>
    <property type="project" value="TreeGrafter"/>
</dbReference>
<dbReference type="KEGG" id="mrr:Moror_16652"/>
<name>V2X0D6_MONRO</name>
<organism evidence="6 7">
    <name type="scientific">Moniliophthora roreri (strain MCA 2997)</name>
    <name type="common">Cocoa frosty pod rot fungus</name>
    <name type="synonym">Crinipellis roreri</name>
    <dbReference type="NCBI Taxonomy" id="1381753"/>
    <lineage>
        <taxon>Eukaryota</taxon>
        <taxon>Fungi</taxon>
        <taxon>Dikarya</taxon>
        <taxon>Basidiomycota</taxon>
        <taxon>Agaricomycotina</taxon>
        <taxon>Agaricomycetes</taxon>
        <taxon>Agaricomycetidae</taxon>
        <taxon>Agaricales</taxon>
        <taxon>Marasmiineae</taxon>
        <taxon>Marasmiaceae</taxon>
        <taxon>Moniliophthora</taxon>
    </lineage>
</organism>
<dbReference type="OrthoDB" id="445712at2759"/>
<dbReference type="GO" id="GO:0052927">
    <property type="term" value="F:CC tRNA cytidylyltransferase activity"/>
    <property type="evidence" value="ECO:0007669"/>
    <property type="project" value="TreeGrafter"/>
</dbReference>
<evidence type="ECO:0000259" key="5">
    <source>
        <dbReference type="Pfam" id="PF01743"/>
    </source>
</evidence>
<sequence>MSDYISFPRSPVERVSAPAETNVELTEVEEKICVLLDRCKKHLETEKGIHTECRIAGGWVRDKLLGSQSNDLDVALSNIMGFAFAEHLAEFAKNEGMEVGSIGKIAQNPDQSKHLETATFKVLGREMDLVNLRSEEYASGSRIPTGVSFGTPEQDALRRDITINALFYNCHTRSVEDCTGKGLDDLRMGVIRTPLAPRETFIDDPLRVLRCIRFASRFGFDMVPEIEMAVKEPEIREALVNKVARERAGEELSKMVKGRDPLRSLQLIISLDLYDSVFSTIPSSITETLTRKPAPEMNALKAATILQTLILPNGTDLPPVHPMLLTAIKEDPTCKSRLFLAAILSPYIEISYTDHKKKQHSLVEYVIRECLKLGSQNHFLDGIPALFASSGLLRKPDLNDERFKVPSERAFIGTLLREKVVHNVYTGSHWTSSVLFSLTQELVPFCDNLEQGLKGDEARRTIEMYNTFVRRVEEFNLDKVVDAKPLLDGREVVSILRAKPGPWTGQVLAKVVTWQLENPQGTKDDCIAWLREERVAGNLLVGNVTSDTEPANKKARTH</sequence>
<dbReference type="PANTHER" id="PTHR13734:SF5">
    <property type="entry name" value="CCA TRNA NUCLEOTIDYLTRANSFERASE, MITOCHONDRIAL"/>
    <property type="match status" value="1"/>
</dbReference>
<dbReference type="GO" id="GO:0003723">
    <property type="term" value="F:RNA binding"/>
    <property type="evidence" value="ECO:0007669"/>
    <property type="project" value="UniProtKB-KW"/>
</dbReference>
<dbReference type="Pfam" id="PF01743">
    <property type="entry name" value="PolyA_pol"/>
    <property type="match status" value="1"/>
</dbReference>
<evidence type="ECO:0000313" key="6">
    <source>
        <dbReference type="EMBL" id="ESK86231.1"/>
    </source>
</evidence>
<dbReference type="SUPFAM" id="SSF81891">
    <property type="entry name" value="Poly A polymerase C-terminal region-like"/>
    <property type="match status" value="1"/>
</dbReference>
<evidence type="ECO:0000256" key="2">
    <source>
        <dbReference type="ARBA" id="ARBA00022679"/>
    </source>
</evidence>
<dbReference type="EMBL" id="AWSO01000955">
    <property type="protein sequence ID" value="ESK86231.1"/>
    <property type="molecule type" value="Genomic_DNA"/>
</dbReference>
<dbReference type="FunFam" id="3.30.460.10:FF:000019">
    <property type="entry name" value="tRNA nucleotidyltransferase cca2"/>
    <property type="match status" value="1"/>
</dbReference>
<dbReference type="InterPro" id="IPR002646">
    <property type="entry name" value="PolA_pol_head_dom"/>
</dbReference>
<dbReference type="Gene3D" id="3.30.460.10">
    <property type="entry name" value="Beta Polymerase, domain 2"/>
    <property type="match status" value="1"/>
</dbReference>
<reference evidence="6 7" key="1">
    <citation type="journal article" date="2014" name="BMC Genomics">
        <title>Genome and secretome analysis of the hemibiotrophic fungal pathogen, Moniliophthora roreri, which causes frosty pod rot disease of cacao: mechanisms of the biotrophic and necrotrophic phases.</title>
        <authorList>
            <person name="Meinhardt L.W."/>
            <person name="Costa G.G.L."/>
            <person name="Thomazella D.P.T."/>
            <person name="Teixeira P.J.P.L."/>
            <person name="Carazzolle M.F."/>
            <person name="Schuster S.C."/>
            <person name="Carlson J.E."/>
            <person name="Guiltinan M.J."/>
            <person name="Mieczkowski P."/>
            <person name="Farmer A."/>
            <person name="Ramaraj T."/>
            <person name="Crozier J."/>
            <person name="Davis R.E."/>
            <person name="Shao J."/>
            <person name="Melnick R.L."/>
            <person name="Pereira G.A.G."/>
            <person name="Bailey B.A."/>
        </authorList>
    </citation>
    <scope>NUCLEOTIDE SEQUENCE [LARGE SCALE GENOMIC DNA]</scope>
    <source>
        <strain evidence="6 7">MCA 2997</strain>
    </source>
</reference>
<dbReference type="GO" id="GO:0005739">
    <property type="term" value="C:mitochondrion"/>
    <property type="evidence" value="ECO:0007669"/>
    <property type="project" value="UniProtKB-ARBA"/>
</dbReference>
<dbReference type="GO" id="GO:0001680">
    <property type="term" value="P:tRNA 3'-terminal CCA addition"/>
    <property type="evidence" value="ECO:0007669"/>
    <property type="project" value="TreeGrafter"/>
</dbReference>
<gene>
    <name evidence="6" type="ORF">Moror_16652</name>
</gene>
<dbReference type="AlphaFoldDB" id="V2X0D6"/>
<feature type="domain" description="Poly A polymerase head" evidence="5">
    <location>
        <begin position="53"/>
        <end position="192"/>
    </location>
</feature>
<keyword evidence="3 4" id="KW-0694">RNA-binding</keyword>
<proteinExistence type="inferred from homology"/>
<dbReference type="InterPro" id="IPR043519">
    <property type="entry name" value="NT_sf"/>
</dbReference>
<comment type="similarity">
    <text evidence="1 4">Belongs to the tRNA nucleotidyltransferase/poly(A) polymerase family.</text>
</comment>
<evidence type="ECO:0000256" key="4">
    <source>
        <dbReference type="RuleBase" id="RU003953"/>
    </source>
</evidence>
<protein>
    <submittedName>
        <fullName evidence="6">Trna nucleotidyltransferase</fullName>
    </submittedName>
</protein>
<dbReference type="Proteomes" id="UP000017559">
    <property type="component" value="Unassembled WGS sequence"/>
</dbReference>
<evidence type="ECO:0000256" key="1">
    <source>
        <dbReference type="ARBA" id="ARBA00007265"/>
    </source>
</evidence>
<evidence type="ECO:0000256" key="3">
    <source>
        <dbReference type="ARBA" id="ARBA00022884"/>
    </source>
</evidence>
<keyword evidence="2 4" id="KW-0808">Transferase</keyword>
<evidence type="ECO:0000313" key="7">
    <source>
        <dbReference type="Proteomes" id="UP000017559"/>
    </source>
</evidence>
<dbReference type="HOGENOM" id="CLU_019592_2_1_1"/>
<dbReference type="CDD" id="cd05398">
    <property type="entry name" value="NT_ClassII-CCAase"/>
    <property type="match status" value="1"/>
</dbReference>
<dbReference type="SUPFAM" id="SSF81301">
    <property type="entry name" value="Nucleotidyltransferase"/>
    <property type="match status" value="1"/>
</dbReference>
<dbReference type="STRING" id="1381753.V2X0D6"/>
<dbReference type="PANTHER" id="PTHR13734">
    <property type="entry name" value="TRNA-NUCLEOTIDYLTRANSFERASE"/>
    <property type="match status" value="1"/>
</dbReference>
<accession>V2X0D6</accession>
<keyword evidence="7" id="KW-1185">Reference proteome</keyword>